<feature type="signal peptide" evidence="1">
    <location>
        <begin position="1"/>
        <end position="32"/>
    </location>
</feature>
<dbReference type="Proteomes" id="UP001597368">
    <property type="component" value="Unassembled WGS sequence"/>
</dbReference>
<feature type="chain" id="PRO_5047069698" description="Secreted protein" evidence="1">
    <location>
        <begin position="33"/>
        <end position="152"/>
    </location>
</feature>
<evidence type="ECO:0000313" key="2">
    <source>
        <dbReference type="EMBL" id="MFD1933408.1"/>
    </source>
</evidence>
<protein>
    <recommendedName>
        <fullName evidence="4">Secreted protein</fullName>
    </recommendedName>
</protein>
<evidence type="ECO:0000256" key="1">
    <source>
        <dbReference type="SAM" id="SignalP"/>
    </source>
</evidence>
<accession>A0ABW4SUX2</accession>
<name>A0ABW4SUX2_9ACTN</name>
<keyword evidence="1" id="KW-0732">Signal</keyword>
<evidence type="ECO:0008006" key="4">
    <source>
        <dbReference type="Google" id="ProtNLM"/>
    </source>
</evidence>
<reference evidence="3" key="1">
    <citation type="journal article" date="2019" name="Int. J. Syst. Evol. Microbiol.">
        <title>The Global Catalogue of Microorganisms (GCM) 10K type strain sequencing project: providing services to taxonomists for standard genome sequencing and annotation.</title>
        <authorList>
            <consortium name="The Broad Institute Genomics Platform"/>
            <consortium name="The Broad Institute Genome Sequencing Center for Infectious Disease"/>
            <person name="Wu L."/>
            <person name="Ma J."/>
        </authorList>
    </citation>
    <scope>NUCLEOTIDE SEQUENCE [LARGE SCALE GENOMIC DNA]</scope>
    <source>
        <strain evidence="3">ICMP 6774ER</strain>
    </source>
</reference>
<evidence type="ECO:0000313" key="3">
    <source>
        <dbReference type="Proteomes" id="UP001597368"/>
    </source>
</evidence>
<sequence>MFRPIAKATSCAMAAVALAGITAVVTATPALADGTACKSGTLKSVRSDAINAEGWSAEARVKVCIQTSNTTRKALVSSWITWVDTDPVCSIRLQYLGPRGWSDDGDPVPWYDNRYKYPHPMGGVIGNYTGRVKLWCKGERAYLDSPSRHLTW</sequence>
<dbReference type="EMBL" id="JBHUFV010000029">
    <property type="protein sequence ID" value="MFD1933408.1"/>
    <property type="molecule type" value="Genomic_DNA"/>
</dbReference>
<keyword evidence="3" id="KW-1185">Reference proteome</keyword>
<proteinExistence type="predicted"/>
<gene>
    <name evidence="2" type="ORF">ACFSKW_18245</name>
</gene>
<organism evidence="2 3">
    <name type="scientific">Nonomuraea mangrovi</name>
    <dbReference type="NCBI Taxonomy" id="2316207"/>
    <lineage>
        <taxon>Bacteria</taxon>
        <taxon>Bacillati</taxon>
        <taxon>Actinomycetota</taxon>
        <taxon>Actinomycetes</taxon>
        <taxon>Streptosporangiales</taxon>
        <taxon>Streptosporangiaceae</taxon>
        <taxon>Nonomuraea</taxon>
    </lineage>
</organism>
<comment type="caution">
    <text evidence="2">The sequence shown here is derived from an EMBL/GenBank/DDBJ whole genome shotgun (WGS) entry which is preliminary data.</text>
</comment>